<feature type="chain" id="PRO_5040965889" evidence="1">
    <location>
        <begin position="21"/>
        <end position="294"/>
    </location>
</feature>
<evidence type="ECO:0000313" key="2">
    <source>
        <dbReference type="EMBL" id="KAJ3561354.1"/>
    </source>
</evidence>
<accession>A0A9W8N7M6</accession>
<name>A0A9W8N7M6_9PEZI</name>
<sequence>MKSSGTTARALLRVLTVALGINSIPNTKVRGLSVFEGGSGLDPWYEPEGDFDTLLANNTNITGEYAIPGYNISAPYGSISPPDYGKIDGWSWSIAVAANIPLENSTTAQNSDSFHTGGKIVLNAPKSLVGDGGNLTVEDGWRICVFAWEVQNDDSYPKALRKDNGTCGTCGDNDRATSAFGHSCYARPFSAADLRTSELWEDGQLEIYKFGETTTHRRGNRTAYDDISSLAWPVMMYMGTSGTHVDISLACVRATDPVNGTTEPDSAGSANSLGTQGVEPQLKLAPLIMANRLD</sequence>
<evidence type="ECO:0000256" key="1">
    <source>
        <dbReference type="SAM" id="SignalP"/>
    </source>
</evidence>
<evidence type="ECO:0000313" key="3">
    <source>
        <dbReference type="Proteomes" id="UP001148614"/>
    </source>
</evidence>
<protein>
    <submittedName>
        <fullName evidence="2">Uncharacterized protein</fullName>
    </submittedName>
</protein>
<dbReference type="AlphaFoldDB" id="A0A9W8N7M6"/>
<organism evidence="2 3">
    <name type="scientific">Xylaria arbuscula</name>
    <dbReference type="NCBI Taxonomy" id="114810"/>
    <lineage>
        <taxon>Eukaryota</taxon>
        <taxon>Fungi</taxon>
        <taxon>Dikarya</taxon>
        <taxon>Ascomycota</taxon>
        <taxon>Pezizomycotina</taxon>
        <taxon>Sordariomycetes</taxon>
        <taxon>Xylariomycetidae</taxon>
        <taxon>Xylariales</taxon>
        <taxon>Xylariaceae</taxon>
        <taxon>Xylaria</taxon>
    </lineage>
</organism>
<proteinExistence type="predicted"/>
<reference evidence="2" key="1">
    <citation type="submission" date="2022-07" db="EMBL/GenBank/DDBJ databases">
        <title>Genome Sequence of Xylaria arbuscula.</title>
        <authorList>
            <person name="Buettner E."/>
        </authorList>
    </citation>
    <scope>NUCLEOTIDE SEQUENCE</scope>
    <source>
        <strain evidence="2">VT107</strain>
    </source>
</reference>
<comment type="caution">
    <text evidence="2">The sequence shown here is derived from an EMBL/GenBank/DDBJ whole genome shotgun (WGS) entry which is preliminary data.</text>
</comment>
<keyword evidence="3" id="KW-1185">Reference proteome</keyword>
<feature type="signal peptide" evidence="1">
    <location>
        <begin position="1"/>
        <end position="20"/>
    </location>
</feature>
<gene>
    <name evidence="2" type="ORF">NPX13_g8978</name>
</gene>
<keyword evidence="1" id="KW-0732">Signal</keyword>
<dbReference type="EMBL" id="JANPWZ010002086">
    <property type="protein sequence ID" value="KAJ3561354.1"/>
    <property type="molecule type" value="Genomic_DNA"/>
</dbReference>
<dbReference type="Proteomes" id="UP001148614">
    <property type="component" value="Unassembled WGS sequence"/>
</dbReference>